<reference evidence="1 2" key="1">
    <citation type="submission" date="2024-02" db="EMBL/GenBank/DDBJ databases">
        <authorList>
            <person name="Chen Y."/>
            <person name="Shah S."/>
            <person name="Dougan E. K."/>
            <person name="Thang M."/>
            <person name="Chan C."/>
        </authorList>
    </citation>
    <scope>NUCLEOTIDE SEQUENCE [LARGE SCALE GENOMIC DNA]</scope>
</reference>
<accession>A0ABP0PU00</accession>
<dbReference type="Proteomes" id="UP001642484">
    <property type="component" value="Unassembled WGS sequence"/>
</dbReference>
<evidence type="ECO:0000313" key="1">
    <source>
        <dbReference type="EMBL" id="CAK9078893.1"/>
    </source>
</evidence>
<protein>
    <submittedName>
        <fullName evidence="1">Uncharacterized protein</fullName>
    </submittedName>
</protein>
<dbReference type="EMBL" id="CAXAMN010023595">
    <property type="protein sequence ID" value="CAK9078893.1"/>
    <property type="molecule type" value="Genomic_DNA"/>
</dbReference>
<feature type="non-terminal residue" evidence="1">
    <location>
        <position position="1"/>
    </location>
</feature>
<name>A0ABP0PU00_9DINO</name>
<organism evidence="1 2">
    <name type="scientific">Durusdinium trenchii</name>
    <dbReference type="NCBI Taxonomy" id="1381693"/>
    <lineage>
        <taxon>Eukaryota</taxon>
        <taxon>Sar</taxon>
        <taxon>Alveolata</taxon>
        <taxon>Dinophyceae</taxon>
        <taxon>Suessiales</taxon>
        <taxon>Symbiodiniaceae</taxon>
        <taxon>Durusdinium</taxon>
    </lineage>
</organism>
<evidence type="ECO:0000313" key="2">
    <source>
        <dbReference type="Proteomes" id="UP001642484"/>
    </source>
</evidence>
<keyword evidence="2" id="KW-1185">Reference proteome</keyword>
<gene>
    <name evidence="1" type="ORF">CCMP2556_LOCUS38891</name>
</gene>
<proteinExistence type="predicted"/>
<sequence length="144" mass="15166">EQKVVTLEKKLAAAQGKHHQDSKSITTIQEQLAKAKAQVAAQAEEATFAFDTHVPLTRMQTEAEQTAKSARAKSLVAALSVAASAEGVAGAAEGEQVASFGFQAAQKEKAKNAGVNITKKPKKAAANTDKSLRDIFKLGSHILK</sequence>
<comment type="caution">
    <text evidence="1">The sequence shown here is derived from an EMBL/GenBank/DDBJ whole genome shotgun (WGS) entry which is preliminary data.</text>
</comment>